<dbReference type="RefSeq" id="XP_026724996.1">
    <property type="nucleotide sequence ID" value="XM_026869195.1"/>
</dbReference>
<dbReference type="OrthoDB" id="1910803at2759"/>
<keyword evidence="1" id="KW-1185">Reference proteome</keyword>
<reference evidence="2" key="1">
    <citation type="submission" date="2025-08" db="UniProtKB">
        <authorList>
            <consortium name="RefSeq"/>
        </authorList>
    </citation>
    <scope>IDENTIFICATION</scope>
</reference>
<dbReference type="PANTHER" id="PTHR46497">
    <property type="entry name" value="THIOREDOXIN DOMAIN-CONTAINING PROTEIN 11"/>
    <property type="match status" value="1"/>
</dbReference>
<dbReference type="GeneID" id="113491964"/>
<dbReference type="AlphaFoldDB" id="A0A7E5V9Q6"/>
<protein>
    <submittedName>
        <fullName evidence="2">Thioredoxin domain-containing protein 11</fullName>
    </submittedName>
</protein>
<dbReference type="InterPro" id="IPR036249">
    <property type="entry name" value="Thioredoxin-like_sf"/>
</dbReference>
<dbReference type="FunCoup" id="A0A7E5V9Q6">
    <property type="interactions" value="533"/>
</dbReference>
<sequence>MFPTADAEDISQVTSLTTKSSAASDAQNSAENTQVATQPSNRELTLNMLIKEMVFCIALALTTYGALHNTPTKISKHPQATRFFRSDSVVQDWYRGQLSSALASINRADVSFVMYYAPWDAESQYVRGEFEKAANILKDRIKFSAINCWNPGSECRLQNNKIPSWPILMVYTTISRGVLYNGQRDAHSMVNFLEIMMRPLRRVSSSEDLVNLLSRCDAVAVGYTPLTDTSKYYNVWYTVALKAREADTVGEICFAAVTSEELAAELGVESVPNARLMLWNDTKEYISRDGDIQAWNDSSLIQWVLENFSQPVARIMPMWRKAFNFERYVDGNPILILFTPLNPLYEQLPAYALLREVAMEYYNCKNNESSQWTSELVKLQQVQRLLYQQKNFTKFCQEYKFKKPIRKYNRFYKKEVESQNNKYPWYNTTQKNPKNGVFNFLLKRGFAMAKVLENAEDNSQLLSALDWLQECSMKALPAERSFYERYEQCLTIEENLSNEQETSYERDEIETTMLPYEDDPLSPENLLQDSVKHFCKVTRFAQEWGSPVYPRGPPDVNERRINMTNIEGMSCTGNFSLHILAVDSVRNHHFPESLGIDITNKKDMTAAVILDSKHESQYVLSGDYNAKSIREFIYNFTNKNLKRSLRSHVHEVPHTHYFGSDGESDQMGINENSVHIIDLTTRSFRRMVKTPGTMTLVAVCGGSCSALTVRALCGARRLLAACGLRVRVARLDALRHDLPWHYTVHHYPTLLVFPAHRRGEADSQSYPGEARVTSAGMVALALRSLAAPEHLRVRIALCAAVKGITERRVCLNDIKEHVITVIGKNLKYWRQTEDPELREALFKRLQHLHTVALDLSLFYITDLFAQSVKHTSLMNALGVLSKHWDIDVTVLRKNATVASLRKRS</sequence>
<dbReference type="Proteomes" id="UP000322000">
    <property type="component" value="Chromosome 3"/>
</dbReference>
<gene>
    <name evidence="2" type="primary">LOC113491964</name>
</gene>
<proteinExistence type="predicted"/>
<dbReference type="KEGG" id="tnl:113491964"/>
<accession>A0A7E5V9Q6</accession>
<dbReference type="InterPro" id="IPR052792">
    <property type="entry name" value="Thioredoxin_dom-contain_11"/>
</dbReference>
<dbReference type="Gene3D" id="3.40.30.10">
    <property type="entry name" value="Glutaredoxin"/>
    <property type="match status" value="2"/>
</dbReference>
<evidence type="ECO:0000313" key="1">
    <source>
        <dbReference type="Proteomes" id="UP000322000"/>
    </source>
</evidence>
<dbReference type="PANTHER" id="PTHR46497:SF1">
    <property type="entry name" value="THIOREDOXIN DOMAIN-CONTAINING PROTEIN 11"/>
    <property type="match status" value="1"/>
</dbReference>
<dbReference type="SUPFAM" id="SSF52833">
    <property type="entry name" value="Thioredoxin-like"/>
    <property type="match status" value="2"/>
</dbReference>
<dbReference type="InParanoid" id="A0A7E5V9Q6"/>
<evidence type="ECO:0000313" key="2">
    <source>
        <dbReference type="RefSeq" id="XP_026724996.1"/>
    </source>
</evidence>
<name>A0A7E5V9Q6_TRINI</name>
<organism evidence="1 2">
    <name type="scientific">Trichoplusia ni</name>
    <name type="common">Cabbage looper</name>
    <dbReference type="NCBI Taxonomy" id="7111"/>
    <lineage>
        <taxon>Eukaryota</taxon>
        <taxon>Metazoa</taxon>
        <taxon>Ecdysozoa</taxon>
        <taxon>Arthropoda</taxon>
        <taxon>Hexapoda</taxon>
        <taxon>Insecta</taxon>
        <taxon>Pterygota</taxon>
        <taxon>Neoptera</taxon>
        <taxon>Endopterygota</taxon>
        <taxon>Lepidoptera</taxon>
        <taxon>Glossata</taxon>
        <taxon>Ditrysia</taxon>
        <taxon>Noctuoidea</taxon>
        <taxon>Noctuidae</taxon>
        <taxon>Plusiinae</taxon>
        <taxon>Trichoplusia</taxon>
    </lineage>
</organism>